<dbReference type="InterPro" id="IPR024187">
    <property type="entry name" value="Sig_transdc_resp-reg_cit/mal"/>
</dbReference>
<keyword evidence="6 9" id="KW-0238">DNA-binding</keyword>
<evidence type="ECO:0000259" key="11">
    <source>
        <dbReference type="PROSITE" id="PS50110"/>
    </source>
</evidence>
<dbReference type="Pfam" id="PF00072">
    <property type="entry name" value="Response_reg"/>
    <property type="match status" value="1"/>
</dbReference>
<gene>
    <name evidence="12" type="ORF">ACFFGN_05485</name>
</gene>
<evidence type="ECO:0000256" key="4">
    <source>
        <dbReference type="ARBA" id="ARBA00023012"/>
    </source>
</evidence>
<dbReference type="Gene3D" id="3.40.50.2300">
    <property type="match status" value="1"/>
</dbReference>
<dbReference type="SMART" id="SM00448">
    <property type="entry name" value="REC"/>
    <property type="match status" value="1"/>
</dbReference>
<evidence type="ECO:0000256" key="9">
    <source>
        <dbReference type="PIRNR" id="PIRNR006171"/>
    </source>
</evidence>
<dbReference type="PIRSF" id="PIRSF006171">
    <property type="entry name" value="RR_citrat_malat"/>
    <property type="match status" value="1"/>
</dbReference>
<keyword evidence="2 9" id="KW-0963">Cytoplasm</keyword>
<dbReference type="PANTHER" id="PTHR45526">
    <property type="entry name" value="TRANSCRIPTIONAL REGULATORY PROTEIN DPIA"/>
    <property type="match status" value="1"/>
</dbReference>
<sequence length="230" mass="25251">MPDEDLRVLVVEDDPIAAEAHRTYVDRLPGFTCVGIVGTAARAIQTLAQGQIDLVLLDMNLPDGHGLDVVRRMRAAGLGTDVVAVTSAREVASVQAAARIGVVQYVLKPFAFETLRDRLTAYARQRRSATAGRTVADQDEVDRLFRPVVRPEDSSVPKGLAGSVLERVVRLLGDREGWTAEEIAGELGTSRITARRYLEHLADQGQALRTQRYEGRSGRPKVEYSWVSES</sequence>
<evidence type="ECO:0000313" key="12">
    <source>
        <dbReference type="EMBL" id="MFC0623505.1"/>
    </source>
</evidence>
<dbReference type="InterPro" id="IPR011006">
    <property type="entry name" value="CheY-like_superfamily"/>
</dbReference>
<dbReference type="InterPro" id="IPR001789">
    <property type="entry name" value="Sig_transdc_resp-reg_receiver"/>
</dbReference>
<feature type="modified residue" description="4-aspartylphosphate" evidence="10">
    <location>
        <position position="58"/>
    </location>
</feature>
<evidence type="ECO:0000256" key="2">
    <source>
        <dbReference type="ARBA" id="ARBA00022490"/>
    </source>
</evidence>
<comment type="subcellular location">
    <subcellularLocation>
        <location evidence="1 9">Cytoplasm</location>
    </subcellularLocation>
</comment>
<feature type="domain" description="Response regulatory" evidence="11">
    <location>
        <begin position="7"/>
        <end position="123"/>
    </location>
</feature>
<keyword evidence="3 10" id="KW-0597">Phosphoprotein</keyword>
<dbReference type="Proteomes" id="UP001589890">
    <property type="component" value="Unassembled WGS sequence"/>
</dbReference>
<evidence type="ECO:0000256" key="8">
    <source>
        <dbReference type="ARBA" id="ARBA00023163"/>
    </source>
</evidence>
<comment type="caution">
    <text evidence="12">The sequence shown here is derived from an EMBL/GenBank/DDBJ whole genome shotgun (WGS) entry which is preliminary data.</text>
</comment>
<dbReference type="CDD" id="cd19925">
    <property type="entry name" value="REC_citrate_TCS"/>
    <property type="match status" value="1"/>
</dbReference>
<evidence type="ECO:0000256" key="1">
    <source>
        <dbReference type="ARBA" id="ARBA00004496"/>
    </source>
</evidence>
<dbReference type="RefSeq" id="WP_380044211.1">
    <property type="nucleotide sequence ID" value="NZ_JBHLTC010000006.1"/>
</dbReference>
<dbReference type="EMBL" id="JBHLTC010000006">
    <property type="protein sequence ID" value="MFC0623505.1"/>
    <property type="molecule type" value="Genomic_DNA"/>
</dbReference>
<dbReference type="InterPro" id="IPR036388">
    <property type="entry name" value="WH-like_DNA-bd_sf"/>
</dbReference>
<organism evidence="12 13">
    <name type="scientific">Kribbella deserti</name>
    <dbReference type="NCBI Taxonomy" id="1926257"/>
    <lineage>
        <taxon>Bacteria</taxon>
        <taxon>Bacillati</taxon>
        <taxon>Actinomycetota</taxon>
        <taxon>Actinomycetes</taxon>
        <taxon>Propionibacteriales</taxon>
        <taxon>Kribbellaceae</taxon>
        <taxon>Kribbella</taxon>
    </lineage>
</organism>
<dbReference type="PANTHER" id="PTHR45526:SF1">
    <property type="entry name" value="TRANSCRIPTIONAL REGULATORY PROTEIN DCUR-RELATED"/>
    <property type="match status" value="1"/>
</dbReference>
<accession>A0ABV6QFT7</accession>
<protein>
    <recommendedName>
        <fullName evidence="9">Transcriptional regulatory protein</fullName>
    </recommendedName>
</protein>
<dbReference type="Gene3D" id="1.10.10.10">
    <property type="entry name" value="Winged helix-like DNA-binding domain superfamily/Winged helix DNA-binding domain"/>
    <property type="match status" value="1"/>
</dbReference>
<reference evidence="12 13" key="1">
    <citation type="submission" date="2024-09" db="EMBL/GenBank/DDBJ databases">
        <authorList>
            <person name="Sun Q."/>
            <person name="Mori K."/>
        </authorList>
    </citation>
    <scope>NUCLEOTIDE SEQUENCE [LARGE SCALE GENOMIC DNA]</scope>
    <source>
        <strain evidence="12 13">CGMCC 1.15906</strain>
    </source>
</reference>
<evidence type="ECO:0000256" key="3">
    <source>
        <dbReference type="ARBA" id="ARBA00022553"/>
    </source>
</evidence>
<evidence type="ECO:0000256" key="5">
    <source>
        <dbReference type="ARBA" id="ARBA00023015"/>
    </source>
</evidence>
<keyword evidence="13" id="KW-1185">Reference proteome</keyword>
<dbReference type="SUPFAM" id="SSF52172">
    <property type="entry name" value="CheY-like"/>
    <property type="match status" value="1"/>
</dbReference>
<evidence type="ECO:0000313" key="13">
    <source>
        <dbReference type="Proteomes" id="UP001589890"/>
    </source>
</evidence>
<keyword evidence="7 9" id="KW-0010">Activator</keyword>
<dbReference type="PROSITE" id="PS50110">
    <property type="entry name" value="RESPONSE_REGULATORY"/>
    <property type="match status" value="1"/>
</dbReference>
<evidence type="ECO:0000256" key="7">
    <source>
        <dbReference type="ARBA" id="ARBA00023159"/>
    </source>
</evidence>
<keyword evidence="5 9" id="KW-0805">Transcription regulation</keyword>
<evidence type="ECO:0000256" key="10">
    <source>
        <dbReference type="PROSITE-ProRule" id="PRU00169"/>
    </source>
</evidence>
<evidence type="ECO:0000256" key="6">
    <source>
        <dbReference type="ARBA" id="ARBA00023125"/>
    </source>
</evidence>
<keyword evidence="4 9" id="KW-0902">Two-component regulatory system</keyword>
<keyword evidence="8 9" id="KW-0804">Transcription</keyword>
<dbReference type="InterPro" id="IPR051271">
    <property type="entry name" value="2C-system_Tx_regulators"/>
</dbReference>
<name>A0ABV6QFT7_9ACTN</name>
<proteinExistence type="predicted"/>